<comment type="caution">
    <text evidence="1">The sequence shown here is derived from an EMBL/GenBank/DDBJ whole genome shotgun (WGS) entry which is preliminary data.</text>
</comment>
<reference evidence="1 2" key="1">
    <citation type="submission" date="2024-03" db="EMBL/GenBank/DDBJ databases">
        <title>Human intestinal bacterial collection.</title>
        <authorList>
            <person name="Pauvert C."/>
            <person name="Hitch T.C.A."/>
            <person name="Clavel T."/>
        </authorList>
    </citation>
    <scope>NUCLEOTIDE SEQUENCE [LARGE SCALE GENOMIC DNA]</scope>
    <source>
        <strain evidence="1 2">CLA-AP-H34</strain>
    </source>
</reference>
<accession>A0ABV1EMH6</accession>
<dbReference type="Proteomes" id="UP001440599">
    <property type="component" value="Unassembled WGS sequence"/>
</dbReference>
<protein>
    <submittedName>
        <fullName evidence="1">Uncharacterized protein</fullName>
    </submittedName>
</protein>
<dbReference type="EMBL" id="JBBMFT010000001">
    <property type="protein sequence ID" value="MEQ2455215.1"/>
    <property type="molecule type" value="Genomic_DNA"/>
</dbReference>
<organism evidence="1 2">
    <name type="scientific">Flavonifractor hominis</name>
    <dbReference type="NCBI Taxonomy" id="3133178"/>
    <lineage>
        <taxon>Bacteria</taxon>
        <taxon>Bacillati</taxon>
        <taxon>Bacillota</taxon>
        <taxon>Clostridia</taxon>
        <taxon>Eubacteriales</taxon>
        <taxon>Oscillospiraceae</taxon>
        <taxon>Flavonifractor</taxon>
    </lineage>
</organism>
<dbReference type="RefSeq" id="WP_349138911.1">
    <property type="nucleotide sequence ID" value="NZ_JBBMFT010000001.1"/>
</dbReference>
<sequence>MDDFNRKYYKTCASIVFPYGFRRYKRVFGRVVNDVYQSFDIEKLGRQSAGKIVRVGFGVVPLCEKLQENWLESGVGLYYLKQFELIPFYGPDYTSDYDITNWYYQPEPESIDVCVAEIMRYLTTYLLPLFERADSCATALQALIEVERLFERNRLAKVWMEGDTPKVHPNGGVNIFDSSKYYMALKSGDYAYALKSCRALEMNNKRAYQSGCENGWLSDENRISRAKEIAQWEEDRIHLQMGDTKYFQAILAENEAYSRDILKSFWKQ</sequence>
<keyword evidence="2" id="KW-1185">Reference proteome</keyword>
<evidence type="ECO:0000313" key="2">
    <source>
        <dbReference type="Proteomes" id="UP001440599"/>
    </source>
</evidence>
<gene>
    <name evidence="1" type="ORF">WMO45_01670</name>
</gene>
<name>A0ABV1EMH6_9FIRM</name>
<proteinExistence type="predicted"/>
<evidence type="ECO:0000313" key="1">
    <source>
        <dbReference type="EMBL" id="MEQ2455215.1"/>
    </source>
</evidence>